<dbReference type="EMBL" id="CP128397">
    <property type="protein sequence ID" value="WZN38538.1"/>
    <property type="molecule type" value="Genomic_DNA"/>
</dbReference>
<evidence type="ECO:0000313" key="2">
    <source>
        <dbReference type="Proteomes" id="UP001470586"/>
    </source>
</evidence>
<reference evidence="1" key="1">
    <citation type="submission" date="2023-06" db="EMBL/GenBank/DDBJ databases">
        <title>Complete Genome of Candidatus Phytoplasma asteris M33.</title>
        <authorList>
            <person name="Toth R."/>
            <person name="Ilic A.-M."/>
            <person name="Huettel B."/>
            <person name="Duduk B."/>
            <person name="Kube M."/>
        </authorList>
    </citation>
    <scope>NUCLEOTIDE SEQUENCE [LARGE SCALE GENOMIC DNA]</scope>
    <source>
        <strain evidence="1">M33</strain>
    </source>
</reference>
<evidence type="ECO:0000313" key="1">
    <source>
        <dbReference type="EMBL" id="WZN38538.1"/>
    </source>
</evidence>
<organism evidence="1 2">
    <name type="scientific">Candidatus Phytoplasma asteris</name>
    <dbReference type="NCBI Taxonomy" id="85620"/>
    <lineage>
        <taxon>Bacteria</taxon>
        <taxon>Bacillati</taxon>
        <taxon>Mycoplasmatota</taxon>
        <taxon>Mollicutes</taxon>
        <taxon>Acholeplasmatales</taxon>
        <taxon>Acholeplasmataceae</taxon>
        <taxon>Candidatus Phytoplasma</taxon>
        <taxon>16SrI (Aster yellows group)</taxon>
    </lineage>
</organism>
<proteinExistence type="predicted"/>
<dbReference type="Proteomes" id="UP001470586">
    <property type="component" value="Chromosome"/>
</dbReference>
<accession>A0ABZ2YG85</accession>
<protein>
    <submittedName>
        <fullName evidence="1">Uncharacterized protein</fullName>
    </submittedName>
</protein>
<name>A0ABZ2YG85_9MOLU</name>
<sequence length="45" mass="5387">MICFNWGFGIAIKNFLIHSQTLEIPIIDNFPEKEKEYNNIEQIFK</sequence>
<keyword evidence="2" id="KW-1185">Reference proteome</keyword>
<gene>
    <name evidence="1" type="ORF">M33023_03830</name>
</gene>